<sequence length="102" mass="11778">MEWWRKAVVVPARRAFVAVAARLRRNKNNKQVLSSSDGLTRLTGLTKLREDVQSCGYEDVLVMWEMLQKSEPAPESSEPPKPPPKAPGGLFCRWRRRRSRRC</sequence>
<dbReference type="PANTHER" id="PTHR33181">
    <property type="entry name" value="OS01G0778500 PROTEIN"/>
    <property type="match status" value="1"/>
</dbReference>
<evidence type="ECO:0000313" key="4">
    <source>
        <dbReference type="Proteomes" id="UP000008810"/>
    </source>
</evidence>
<dbReference type="STRING" id="15368.A0A0Q3EB37"/>
<organism evidence="2">
    <name type="scientific">Brachypodium distachyon</name>
    <name type="common">Purple false brome</name>
    <name type="synonym">Trachynia distachya</name>
    <dbReference type="NCBI Taxonomy" id="15368"/>
    <lineage>
        <taxon>Eukaryota</taxon>
        <taxon>Viridiplantae</taxon>
        <taxon>Streptophyta</taxon>
        <taxon>Embryophyta</taxon>
        <taxon>Tracheophyta</taxon>
        <taxon>Spermatophyta</taxon>
        <taxon>Magnoliopsida</taxon>
        <taxon>Liliopsida</taxon>
        <taxon>Poales</taxon>
        <taxon>Poaceae</taxon>
        <taxon>BOP clade</taxon>
        <taxon>Pooideae</taxon>
        <taxon>Stipodae</taxon>
        <taxon>Brachypodieae</taxon>
        <taxon>Brachypodium</taxon>
    </lineage>
</organism>
<reference evidence="2 3" key="1">
    <citation type="journal article" date="2010" name="Nature">
        <title>Genome sequencing and analysis of the model grass Brachypodium distachyon.</title>
        <authorList>
            <consortium name="International Brachypodium Initiative"/>
        </authorList>
    </citation>
    <scope>NUCLEOTIDE SEQUENCE [LARGE SCALE GENOMIC DNA]</scope>
    <source>
        <strain evidence="2 3">Bd21</strain>
    </source>
</reference>
<gene>
    <name evidence="2" type="ORF">BRADI_5g24595v3</name>
</gene>
<dbReference type="InParanoid" id="A0A0Q3EB37"/>
<accession>A0A0Q3EB37</accession>
<protein>
    <submittedName>
        <fullName evidence="2 3">Uncharacterized protein</fullName>
    </submittedName>
</protein>
<dbReference type="EnsemblPlants" id="KQJ85054">
    <property type="protein sequence ID" value="KQJ85054"/>
    <property type="gene ID" value="BRADI_5g24595v3"/>
</dbReference>
<dbReference type="Gramene" id="KQJ85054">
    <property type="protein sequence ID" value="KQJ85054"/>
    <property type="gene ID" value="BRADI_5g24595v3"/>
</dbReference>
<feature type="compositionally biased region" description="Pro residues" evidence="1">
    <location>
        <begin position="77"/>
        <end position="86"/>
    </location>
</feature>
<reference evidence="3" key="3">
    <citation type="submission" date="2018-08" db="UniProtKB">
        <authorList>
            <consortium name="EnsemblPlants"/>
        </authorList>
    </citation>
    <scope>IDENTIFICATION</scope>
    <source>
        <strain evidence="3">cv. Bd21</strain>
    </source>
</reference>
<dbReference type="Proteomes" id="UP000008810">
    <property type="component" value="Chromosome 5"/>
</dbReference>
<evidence type="ECO:0000313" key="2">
    <source>
        <dbReference type="EMBL" id="KQJ85054.1"/>
    </source>
</evidence>
<name>A0A0Q3EB37_BRADI</name>
<evidence type="ECO:0000256" key="1">
    <source>
        <dbReference type="SAM" id="MobiDB-lite"/>
    </source>
</evidence>
<proteinExistence type="predicted"/>
<evidence type="ECO:0000313" key="3">
    <source>
        <dbReference type="EnsemblPlants" id="KQJ85054"/>
    </source>
</evidence>
<reference evidence="2" key="2">
    <citation type="submission" date="2017-06" db="EMBL/GenBank/DDBJ databases">
        <title>WGS assembly of Brachypodium distachyon.</title>
        <authorList>
            <consortium name="The International Brachypodium Initiative"/>
            <person name="Lucas S."/>
            <person name="Harmon-Smith M."/>
            <person name="Lail K."/>
            <person name="Tice H."/>
            <person name="Grimwood J."/>
            <person name="Bruce D."/>
            <person name="Barry K."/>
            <person name="Shu S."/>
            <person name="Lindquist E."/>
            <person name="Wang M."/>
            <person name="Pitluck S."/>
            <person name="Vogel J.P."/>
            <person name="Garvin D.F."/>
            <person name="Mockler T.C."/>
            <person name="Schmutz J."/>
            <person name="Rokhsar D."/>
            <person name="Bevan M.W."/>
        </authorList>
    </citation>
    <scope>NUCLEOTIDE SEQUENCE</scope>
    <source>
        <strain evidence="2">Bd21</strain>
    </source>
</reference>
<dbReference type="PANTHER" id="PTHR33181:SF19">
    <property type="entry name" value="OS04G0658200 PROTEIN"/>
    <property type="match status" value="1"/>
</dbReference>
<dbReference type="EMBL" id="CM000884">
    <property type="protein sequence ID" value="KQJ85054.1"/>
    <property type="molecule type" value="Genomic_DNA"/>
</dbReference>
<keyword evidence="4" id="KW-1185">Reference proteome</keyword>
<feature type="region of interest" description="Disordered" evidence="1">
    <location>
        <begin position="70"/>
        <end position="91"/>
    </location>
</feature>
<dbReference type="AlphaFoldDB" id="A0A0Q3EB37"/>